<keyword evidence="1" id="KW-1133">Transmembrane helix</keyword>
<feature type="transmembrane region" description="Helical" evidence="1">
    <location>
        <begin position="113"/>
        <end position="134"/>
    </location>
</feature>
<evidence type="ECO:0000256" key="1">
    <source>
        <dbReference type="SAM" id="Phobius"/>
    </source>
</evidence>
<dbReference type="AlphaFoldDB" id="A0A9E8N583"/>
<keyword evidence="1" id="KW-0472">Membrane</keyword>
<sequence length="715" mass="81152">MRNLYIDVRIGNVIAVLKPLFWLLLIEVLVFTILALIPQGHDVYVYLLEEGFWTNAVPIILLFIALIFLSCSSGLGGEMILSQSETIWLPKLPEDVPENPDQTNAGYGSFRSWLVTFLWYFPYLSFLLGLYKVIAFQKKTDSEGFGNTAIFLTLFFTGLGLWLIFKVRKGIWRYIRYRLEKIHNDDKKASEFIQDFRGAGKVKLKDFKPLINILCVFFTFSVLLFIVFAFLPSNFYYFIGAAALMVFGLGTWTNVYVAVELIDKLYKVNPFSFTFNGRGYSLSLKMVILIWVLICSYFNSDHPVNALDGAPLKPNVTLAENLDRYHRTFKPDGTKIPIVFVAVDGGASRTGLFGAMMLSVLQDNLPDFKNHVFAYSDISGGTLGANVFYALSRDGLVTQDKSDTCFTEQSRRFFKRDFLAPVIGTFLFGDALGYFWPGYIPKFDRGLALETEWQAAWKDIMPFLKNKTENAMELGVKRMLEISDTAKYFKPVMFINSHEVETGKRAIYSNVLMNDTVFSAISNLNNRVNRDLPFSSAILFSARFPLISPSVAVEVDGIKRHYVDGGYFESSGTLTLYEALLSLEDSLKSNMYDVFVIHLDGSEELAKDANKGNRFLNEPLDIITGAISDQSGHTEFATENLKNYVSRRYKKSHFITLKVGDKLKDVPVNWVLSNGAINRVLKRCKDIWATPDLDELKQAIGFSLPINKQSQRLRR</sequence>
<feature type="transmembrane region" description="Helical" evidence="1">
    <location>
        <begin position="237"/>
        <end position="259"/>
    </location>
</feature>
<dbReference type="EMBL" id="CP112998">
    <property type="protein sequence ID" value="WAC10010.1"/>
    <property type="molecule type" value="Genomic_DNA"/>
</dbReference>
<feature type="transmembrane region" description="Helical" evidence="1">
    <location>
        <begin position="20"/>
        <end position="37"/>
    </location>
</feature>
<dbReference type="Proteomes" id="UP001164653">
    <property type="component" value="Chromosome"/>
</dbReference>
<feature type="transmembrane region" description="Helical" evidence="1">
    <location>
        <begin position="57"/>
        <end position="81"/>
    </location>
</feature>
<feature type="transmembrane region" description="Helical" evidence="1">
    <location>
        <begin position="146"/>
        <end position="165"/>
    </location>
</feature>
<evidence type="ECO:0000313" key="2">
    <source>
        <dbReference type="EMBL" id="WAC10010.1"/>
    </source>
</evidence>
<feature type="transmembrane region" description="Helical" evidence="1">
    <location>
        <begin position="210"/>
        <end position="231"/>
    </location>
</feature>
<evidence type="ECO:0000313" key="3">
    <source>
        <dbReference type="Proteomes" id="UP001164653"/>
    </source>
</evidence>
<keyword evidence="3" id="KW-1185">Reference proteome</keyword>
<organism evidence="2 3">
    <name type="scientific">Dyadobacter pollutisoli</name>
    <dbReference type="NCBI Taxonomy" id="2910158"/>
    <lineage>
        <taxon>Bacteria</taxon>
        <taxon>Pseudomonadati</taxon>
        <taxon>Bacteroidota</taxon>
        <taxon>Cytophagia</taxon>
        <taxon>Cytophagales</taxon>
        <taxon>Spirosomataceae</taxon>
        <taxon>Dyadobacter</taxon>
    </lineage>
</organism>
<dbReference type="RefSeq" id="WP_244821123.1">
    <property type="nucleotide sequence ID" value="NZ_CP112998.1"/>
</dbReference>
<gene>
    <name evidence="2" type="ORF">ON006_19885</name>
</gene>
<proteinExistence type="predicted"/>
<accession>A0A9E8N583</accession>
<name>A0A9E8N583_9BACT</name>
<feature type="transmembrane region" description="Helical" evidence="1">
    <location>
        <begin position="418"/>
        <end position="436"/>
    </location>
</feature>
<dbReference type="KEGG" id="dpf:ON006_19885"/>
<keyword evidence="1" id="KW-0812">Transmembrane</keyword>
<reference evidence="2" key="1">
    <citation type="submission" date="2022-11" db="EMBL/GenBank/DDBJ databases">
        <title>Dyadobacter pollutisoli sp. nov., isolated from plastic dumped soil.</title>
        <authorList>
            <person name="Kim J.M."/>
            <person name="Kim K.R."/>
            <person name="Lee J.K."/>
            <person name="Hao L."/>
            <person name="Jeon C.O."/>
        </authorList>
    </citation>
    <scope>NUCLEOTIDE SEQUENCE</scope>
    <source>
        <strain evidence="2">U1</strain>
    </source>
</reference>
<evidence type="ECO:0008006" key="4">
    <source>
        <dbReference type="Google" id="ProtNLM"/>
    </source>
</evidence>
<protein>
    <recommendedName>
        <fullName evidence="4">PNPLA domain-containing protein</fullName>
    </recommendedName>
</protein>